<keyword evidence="4" id="KW-1185">Reference proteome</keyword>
<dbReference type="AlphaFoldDB" id="A0A4D7C3M1"/>
<evidence type="ECO:0000256" key="1">
    <source>
        <dbReference type="ARBA" id="ARBA00022612"/>
    </source>
</evidence>
<feature type="domain" description="Terminase large subunit gp17-like C-terminal" evidence="2">
    <location>
        <begin position="245"/>
        <end position="329"/>
    </location>
</feature>
<evidence type="ECO:0000313" key="3">
    <source>
        <dbReference type="EMBL" id="QCI80354.1"/>
    </source>
</evidence>
<accession>A0A4D7C3M1</accession>
<proteinExistence type="predicted"/>
<dbReference type="Pfam" id="PF17289">
    <property type="entry name" value="Terminase_6C"/>
    <property type="match status" value="1"/>
</dbReference>
<name>A0A4D7C3M1_9SPHN</name>
<organism evidence="3 4">
    <name type="scientific">Hankyongella ginsenosidimutans</name>
    <dbReference type="NCBI Taxonomy" id="1763828"/>
    <lineage>
        <taxon>Bacteria</taxon>
        <taxon>Pseudomonadati</taxon>
        <taxon>Pseudomonadota</taxon>
        <taxon>Alphaproteobacteria</taxon>
        <taxon>Sphingomonadales</taxon>
        <taxon>Sphingomonadaceae</taxon>
        <taxon>Hankyongella</taxon>
    </lineage>
</organism>
<dbReference type="InterPro" id="IPR035421">
    <property type="entry name" value="Terminase_6C"/>
</dbReference>
<evidence type="ECO:0000313" key="4">
    <source>
        <dbReference type="Proteomes" id="UP000298714"/>
    </source>
</evidence>
<gene>
    <name evidence="3" type="ORF">E6W36_15075</name>
</gene>
<keyword evidence="1" id="KW-1188">Viral release from host cell</keyword>
<dbReference type="Gene3D" id="3.30.420.240">
    <property type="match status" value="1"/>
</dbReference>
<evidence type="ECO:0000259" key="2">
    <source>
        <dbReference type="Pfam" id="PF17289"/>
    </source>
</evidence>
<dbReference type="EMBL" id="CP039704">
    <property type="protein sequence ID" value="QCI80354.1"/>
    <property type="molecule type" value="Genomic_DNA"/>
</dbReference>
<reference evidence="4" key="1">
    <citation type="submission" date="2019-04" db="EMBL/GenBank/DDBJ databases">
        <title>Complete genome sequence of Sphingomonas sp. W1-2-3.</title>
        <authorList>
            <person name="Im W.T."/>
        </authorList>
    </citation>
    <scope>NUCLEOTIDE SEQUENCE [LARGE SCALE GENOMIC DNA]</scope>
    <source>
        <strain evidence="4">W1-2-3</strain>
    </source>
</reference>
<dbReference type="KEGG" id="hgn:E6W36_15075"/>
<dbReference type="Proteomes" id="UP000298714">
    <property type="component" value="Chromosome"/>
</dbReference>
<protein>
    <recommendedName>
        <fullName evidence="2">Terminase large subunit gp17-like C-terminal domain-containing protein</fullName>
    </recommendedName>
</protein>
<sequence length="366" mass="42030">MRVDRISRFPSRPPTVGADHLRQLWPGSADKLARDTRTLMQSLWYQASFGALLETARPSAQEITTRQRGFRMATSVGGVLTGRGADFLIIDDPLKPDEAVSDIKRAHVNEWYDGTLVSRLNDKERGCVIIIMQRLHEDDLVGHLLEREPWEVLSFPAIAERDESFEIRTAFGSYTHQRRVGDLLHPERESQETIDSLRRTLGEYHFAGQYQQSPRPLGGGMVKEAWFRTYTSESLPKNFERIIQSWDTASKATELADYSVCTTWGATEDDHYYLLDVFRAKLEYPDLKRMVRELHTRWKPRTILIEDRASGIQLIQDLRHDGLSAVTPISRRPRRSCACWRRRQPSNRASCICPRPHRGAPTISAS</sequence>